<dbReference type="PRINTS" id="PR00700">
    <property type="entry name" value="PRTYPHPHTASE"/>
</dbReference>
<dbReference type="InterPro" id="IPR000242">
    <property type="entry name" value="PTP_cat"/>
</dbReference>
<dbReference type="GO" id="GO:0005737">
    <property type="term" value="C:cytoplasm"/>
    <property type="evidence" value="ECO:0007669"/>
    <property type="project" value="TreeGrafter"/>
</dbReference>
<dbReference type="Gene3D" id="3.90.190.10">
    <property type="entry name" value="Protein tyrosine phosphatase superfamily"/>
    <property type="match status" value="1"/>
</dbReference>
<proteinExistence type="inferred from homology"/>
<reference evidence="9" key="1">
    <citation type="submission" date="2016-11" db="UniProtKB">
        <authorList>
            <consortium name="WormBaseParasite"/>
        </authorList>
    </citation>
    <scope>IDENTIFICATION</scope>
</reference>
<dbReference type="AlphaFoldDB" id="A0A1I7YFN2"/>
<comment type="similarity">
    <text evidence="4">Belongs to the protein-tyrosine phosphatase family. Non-receptor class 4 subfamily.</text>
</comment>
<evidence type="ECO:0000256" key="2">
    <source>
        <dbReference type="ARBA" id="ARBA00022801"/>
    </source>
</evidence>
<protein>
    <recommendedName>
        <fullName evidence="1">protein-tyrosine-phosphatase</fullName>
        <ecNumber evidence="1">3.1.3.48</ecNumber>
    </recommendedName>
</protein>
<dbReference type="InterPro" id="IPR000387">
    <property type="entry name" value="Tyr_Pase_dom"/>
</dbReference>
<sequence length="496" mass="56788">MCSVKPTTSNAKVKLSSLSFPKKKLPVLFQFVLRNFFPASKPCEQPKPAHVAAMEDVLNEFIEKESKLDAAMIAGEFNSIRVEQESWRLPGSAYTCMTGRKPAHIVRNRYRDILPYDSNRVKLRPEPVDAILEEDEEDGYINASHVALPNSKYTYIAAQAPLQSTLNDWWRMIFQNDIYLIVMLCKLVEKGMPKCHRYYPNEVNAPEEYGGFHVEIVEESTFHEYVKRVLRVRHPETGEERVISQLHYSEWPDHGCPDGEKQVLEMIELMCKIHDENPSTILIHCSAGCGRTGTIIAINAVREQILNQRITNLNLYDLVIELRRTRLSMVQTADQYQFLHKCVVFYCQRYLNSVTNGLSNGKSVESVELEVAEENGATESKEGNVVERRSSMETRSTLARDTPWVRFTRFLRKMKRELPRQRSHRHDNTARSMLRLRFADFSPESSDKHSTSESDDESTSSSTVSIHTTVEISKFTSENGLAVEANESAECVIVKL</sequence>
<feature type="region of interest" description="Disordered" evidence="5">
    <location>
        <begin position="442"/>
        <end position="465"/>
    </location>
</feature>
<evidence type="ECO:0000256" key="1">
    <source>
        <dbReference type="ARBA" id="ARBA00013064"/>
    </source>
</evidence>
<dbReference type="PANTHER" id="PTHR45983">
    <property type="entry name" value="TYROSINE PHOSPHATSE N18, PUTATIVE-RELATED"/>
    <property type="match status" value="1"/>
</dbReference>
<evidence type="ECO:0000259" key="6">
    <source>
        <dbReference type="PROSITE" id="PS50055"/>
    </source>
</evidence>
<evidence type="ECO:0000259" key="7">
    <source>
        <dbReference type="PROSITE" id="PS50056"/>
    </source>
</evidence>
<evidence type="ECO:0000256" key="4">
    <source>
        <dbReference type="ARBA" id="ARBA00034734"/>
    </source>
</evidence>
<dbReference type="EC" id="3.1.3.48" evidence="1"/>
<dbReference type="InterPro" id="IPR016130">
    <property type="entry name" value="Tyr_Pase_AS"/>
</dbReference>
<evidence type="ECO:0000313" key="9">
    <source>
        <dbReference type="WBParaSite" id="L893_g15818.t3"/>
    </source>
</evidence>
<evidence type="ECO:0000256" key="5">
    <source>
        <dbReference type="SAM" id="MobiDB-lite"/>
    </source>
</evidence>
<keyword evidence="3" id="KW-0904">Protein phosphatase</keyword>
<feature type="region of interest" description="Disordered" evidence="5">
    <location>
        <begin position="372"/>
        <end position="394"/>
    </location>
</feature>
<dbReference type="GO" id="GO:0004726">
    <property type="term" value="F:non-membrane spanning protein tyrosine phosphatase activity"/>
    <property type="evidence" value="ECO:0007669"/>
    <property type="project" value="InterPro"/>
</dbReference>
<dbReference type="GO" id="GO:0005634">
    <property type="term" value="C:nucleus"/>
    <property type="evidence" value="ECO:0007669"/>
    <property type="project" value="TreeGrafter"/>
</dbReference>
<accession>A0A1I7YFN2</accession>
<evidence type="ECO:0000313" key="8">
    <source>
        <dbReference type="Proteomes" id="UP000095287"/>
    </source>
</evidence>
<feature type="domain" description="Tyrosine specific protein phosphatases" evidence="7">
    <location>
        <begin position="261"/>
        <end position="337"/>
    </location>
</feature>
<dbReference type="CDD" id="cd00047">
    <property type="entry name" value="PTPc"/>
    <property type="match status" value="1"/>
</dbReference>
<dbReference type="SMART" id="SM00404">
    <property type="entry name" value="PTPc_motif"/>
    <property type="match status" value="1"/>
</dbReference>
<dbReference type="PANTHER" id="PTHR45983:SF4">
    <property type="entry name" value="TYROSINE-PROTEIN PHOSPHATASE NON-RECEPTOR TYPE 18"/>
    <property type="match status" value="1"/>
</dbReference>
<keyword evidence="8" id="KW-1185">Reference proteome</keyword>
<dbReference type="InterPro" id="IPR047170">
    <property type="entry name" value="PTN12/18/22"/>
</dbReference>
<keyword evidence="2" id="KW-0378">Hydrolase</keyword>
<dbReference type="PROSITE" id="PS00383">
    <property type="entry name" value="TYR_PHOSPHATASE_1"/>
    <property type="match status" value="1"/>
</dbReference>
<feature type="compositionally biased region" description="Basic and acidic residues" evidence="5">
    <location>
        <begin position="379"/>
        <end position="392"/>
    </location>
</feature>
<dbReference type="SUPFAM" id="SSF52799">
    <property type="entry name" value="(Phosphotyrosine protein) phosphatases II"/>
    <property type="match status" value="1"/>
</dbReference>
<dbReference type="PROSITE" id="PS50056">
    <property type="entry name" value="TYR_PHOSPHATASE_2"/>
    <property type="match status" value="1"/>
</dbReference>
<dbReference type="Pfam" id="PF00102">
    <property type="entry name" value="Y_phosphatase"/>
    <property type="match status" value="1"/>
</dbReference>
<feature type="domain" description="Tyrosine-protein phosphatase" evidence="6">
    <location>
        <begin position="73"/>
        <end position="346"/>
    </location>
</feature>
<organism evidence="8 9">
    <name type="scientific">Steinernema glaseri</name>
    <dbReference type="NCBI Taxonomy" id="37863"/>
    <lineage>
        <taxon>Eukaryota</taxon>
        <taxon>Metazoa</taxon>
        <taxon>Ecdysozoa</taxon>
        <taxon>Nematoda</taxon>
        <taxon>Chromadorea</taxon>
        <taxon>Rhabditida</taxon>
        <taxon>Tylenchina</taxon>
        <taxon>Panagrolaimomorpha</taxon>
        <taxon>Strongyloidoidea</taxon>
        <taxon>Steinernematidae</taxon>
        <taxon>Steinernema</taxon>
    </lineage>
</organism>
<dbReference type="PROSITE" id="PS50055">
    <property type="entry name" value="TYR_PHOSPHATASE_PTP"/>
    <property type="match status" value="1"/>
</dbReference>
<dbReference type="InterPro" id="IPR029021">
    <property type="entry name" value="Prot-tyrosine_phosphatase-like"/>
</dbReference>
<dbReference type="SMART" id="SM00194">
    <property type="entry name" value="PTPc"/>
    <property type="match status" value="1"/>
</dbReference>
<name>A0A1I7YFN2_9BILA</name>
<dbReference type="InterPro" id="IPR003595">
    <property type="entry name" value="Tyr_Pase_cat"/>
</dbReference>
<evidence type="ECO:0000256" key="3">
    <source>
        <dbReference type="ARBA" id="ARBA00022912"/>
    </source>
</evidence>
<dbReference type="WBParaSite" id="L893_g15818.t3">
    <property type="protein sequence ID" value="L893_g15818.t3"/>
    <property type="gene ID" value="L893_g15818"/>
</dbReference>
<dbReference type="Proteomes" id="UP000095287">
    <property type="component" value="Unplaced"/>
</dbReference>